<keyword evidence="2 6" id="KW-0436">Ligase</keyword>
<keyword evidence="3" id="KW-0547">Nucleotide-binding</keyword>
<keyword evidence="7" id="KW-1185">Reference proteome</keyword>
<evidence type="ECO:0000313" key="6">
    <source>
        <dbReference type="EMBL" id="QIH42252.1"/>
    </source>
</evidence>
<dbReference type="GO" id="GO:0006631">
    <property type="term" value="P:fatty acid metabolic process"/>
    <property type="evidence" value="ECO:0007669"/>
    <property type="project" value="TreeGrafter"/>
</dbReference>
<dbReference type="AlphaFoldDB" id="A0A6G7CJH5"/>
<dbReference type="KEGG" id="vzi:G5S32_09690"/>
<evidence type="ECO:0000313" key="7">
    <source>
        <dbReference type="Proteomes" id="UP000503003"/>
    </source>
</evidence>
<proteinExistence type="predicted"/>
<dbReference type="PANTHER" id="PTHR43201">
    <property type="entry name" value="ACYL-COA SYNTHETASE"/>
    <property type="match status" value="1"/>
</dbReference>
<dbReference type="GO" id="GO:0009234">
    <property type="term" value="P:menaquinone biosynthetic process"/>
    <property type="evidence" value="ECO:0007669"/>
    <property type="project" value="UniProtKB-KW"/>
</dbReference>
<dbReference type="SUPFAM" id="SSF56801">
    <property type="entry name" value="Acetyl-CoA synthetase-like"/>
    <property type="match status" value="1"/>
</dbReference>
<accession>A0A6G7CJH5</accession>
<feature type="domain" description="AMP-dependent synthetase/ligase" evidence="5">
    <location>
        <begin position="6"/>
        <end position="333"/>
    </location>
</feature>
<dbReference type="PROSITE" id="PS00455">
    <property type="entry name" value="AMP_BINDING"/>
    <property type="match status" value="1"/>
</dbReference>
<dbReference type="InterPro" id="IPR042099">
    <property type="entry name" value="ANL_N_sf"/>
</dbReference>
<dbReference type="GO" id="GO:0008756">
    <property type="term" value="F:o-succinylbenzoate-CoA ligase activity"/>
    <property type="evidence" value="ECO:0007669"/>
    <property type="project" value="UniProtKB-EC"/>
</dbReference>
<evidence type="ECO:0000259" key="5">
    <source>
        <dbReference type="Pfam" id="PF00501"/>
    </source>
</evidence>
<dbReference type="Gene3D" id="3.30.300.30">
    <property type="match status" value="1"/>
</dbReference>
<keyword evidence="4" id="KW-0067">ATP-binding</keyword>
<reference evidence="6 7" key="1">
    <citation type="submission" date="2020-02" db="EMBL/GenBank/DDBJ databases">
        <title>A complete genome of a marine bacterium Vibrio sp. ZWAL4003 isolated from the mangrove sediment with the ability to degrade polysaccharides.</title>
        <authorList>
            <person name="Wu J."/>
            <person name="Qu W."/>
            <person name="Zeng R."/>
        </authorList>
    </citation>
    <scope>NUCLEOTIDE SEQUENCE [LARGE SCALE GENOMIC DNA]</scope>
    <source>
        <strain evidence="6 7">ZWAL4003</strain>
    </source>
</reference>
<protein>
    <submittedName>
        <fullName evidence="6">O-succinylbenzoate--CoA ligase</fullName>
        <ecNumber evidence="6">6.2.1.26</ecNumber>
    </submittedName>
</protein>
<dbReference type="GO" id="GO:0005524">
    <property type="term" value="F:ATP binding"/>
    <property type="evidence" value="ECO:0007669"/>
    <property type="project" value="UniProtKB-KW"/>
</dbReference>
<evidence type="ECO:0000256" key="2">
    <source>
        <dbReference type="ARBA" id="ARBA00022598"/>
    </source>
</evidence>
<dbReference type="InterPro" id="IPR020845">
    <property type="entry name" value="AMP-binding_CS"/>
</dbReference>
<organism evidence="6 7">
    <name type="scientific">Vibrio ziniensis</name>
    <dbReference type="NCBI Taxonomy" id="2711221"/>
    <lineage>
        <taxon>Bacteria</taxon>
        <taxon>Pseudomonadati</taxon>
        <taxon>Pseudomonadota</taxon>
        <taxon>Gammaproteobacteria</taxon>
        <taxon>Vibrionales</taxon>
        <taxon>Vibrionaceae</taxon>
        <taxon>Vibrio</taxon>
    </lineage>
</organism>
<evidence type="ECO:0000256" key="1">
    <source>
        <dbReference type="ARBA" id="ARBA00022428"/>
    </source>
</evidence>
<dbReference type="InterPro" id="IPR010192">
    <property type="entry name" value="MenE"/>
</dbReference>
<keyword evidence="1" id="KW-0474">Menaquinone biosynthesis</keyword>
<evidence type="ECO:0000256" key="4">
    <source>
        <dbReference type="ARBA" id="ARBA00022840"/>
    </source>
</evidence>
<gene>
    <name evidence="6" type="primary">menE</name>
    <name evidence="6" type="ORF">G5S32_09690</name>
</gene>
<dbReference type="Gene3D" id="3.40.50.12780">
    <property type="entry name" value="N-terminal domain of ligase-like"/>
    <property type="match status" value="1"/>
</dbReference>
<sequence length="475" mass="53123">MTPWHRHQQCHPDRVALCFSNTQGEEVALTWQQLCCHVEQYQAALLSHGINTGDVLTLVGRNHIQMLMWFLAAQQSGIVCAFAMPQSASQLAAKLNTLYTSSQTVYLWLADSAQCLAEEFNGMERNIEFIEFIPPHNETLSSLVQTQYRHNNLASIIFTSGSTGNPKAVVHNHEQHFASAQGLIDVFRYQSGDTWLLSLPMYHVSGLAIIYRWLHSGACLKIGNGELAKDIQNVTHASLVPTQLKRLLDSKQELTLSHVLLGGSHIPHDLGLQAAKLGIETWLGYGMTEAASTVTAKRVNETSTTGKVLARRRVKLEGERIYIGGSTLAQGYYFQGMVKPIVDDQGWYDSKDLGKWLDGELVIIGRADNLFISGGENIHCEEIETILNQHPKVQLAIVVPVKDGEYGARPVVVIRSNNQWLKPDGDIYLDGKLEKFKWPIAYFQMPDELLETGIKVSRKAVKDWLTAYQNQFTPL</sequence>
<dbReference type="NCBIfam" id="TIGR01923">
    <property type="entry name" value="menE"/>
    <property type="match status" value="1"/>
</dbReference>
<dbReference type="InterPro" id="IPR000873">
    <property type="entry name" value="AMP-dep_synth/lig_dom"/>
</dbReference>
<dbReference type="GO" id="GO:0031956">
    <property type="term" value="F:medium-chain fatty acid-CoA ligase activity"/>
    <property type="evidence" value="ECO:0007669"/>
    <property type="project" value="TreeGrafter"/>
</dbReference>
<dbReference type="CDD" id="cd17630">
    <property type="entry name" value="OSB_MenE-like"/>
    <property type="match status" value="1"/>
</dbReference>
<evidence type="ECO:0000256" key="3">
    <source>
        <dbReference type="ARBA" id="ARBA00022741"/>
    </source>
</evidence>
<dbReference type="EMBL" id="CP049331">
    <property type="protein sequence ID" value="QIH42252.1"/>
    <property type="molecule type" value="Genomic_DNA"/>
</dbReference>
<dbReference type="InterPro" id="IPR045851">
    <property type="entry name" value="AMP-bd_C_sf"/>
</dbReference>
<dbReference type="Pfam" id="PF00501">
    <property type="entry name" value="AMP-binding"/>
    <property type="match status" value="1"/>
</dbReference>
<dbReference type="Proteomes" id="UP000503003">
    <property type="component" value="Chromosome 1"/>
</dbReference>
<dbReference type="EC" id="6.2.1.26" evidence="6"/>
<dbReference type="PANTHER" id="PTHR43201:SF32">
    <property type="entry name" value="2-SUCCINYLBENZOATE--COA LIGASE, CHLOROPLASTIC_PEROXISOMAL"/>
    <property type="match status" value="1"/>
</dbReference>
<dbReference type="NCBIfam" id="NF006539">
    <property type="entry name" value="PRK09029.1"/>
    <property type="match status" value="1"/>
</dbReference>
<name>A0A6G7CJH5_9VIBR</name>